<evidence type="ECO:0000313" key="2">
    <source>
        <dbReference type="EMBL" id="MEP0819136.1"/>
    </source>
</evidence>
<keyword evidence="3" id="KW-1185">Reference proteome</keyword>
<comment type="caution">
    <text evidence="2">The sequence shown here is derived from an EMBL/GenBank/DDBJ whole genome shotgun (WGS) entry which is preliminary data.</text>
</comment>
<keyword evidence="1" id="KW-0812">Transmembrane</keyword>
<reference evidence="2 3" key="1">
    <citation type="submission" date="2022-04" db="EMBL/GenBank/DDBJ databases">
        <title>Positive selection, recombination, and allopatry shape intraspecific diversity of widespread and dominant cyanobacteria.</title>
        <authorList>
            <person name="Wei J."/>
            <person name="Shu W."/>
            <person name="Hu C."/>
        </authorList>
    </citation>
    <scope>NUCLEOTIDE SEQUENCE [LARGE SCALE GENOMIC DNA]</scope>
    <source>
        <strain evidence="2 3">GB2-A4</strain>
    </source>
</reference>
<sequence length="748" mass="83744">MNLPLVLDIAIGLIFIYLILSLLASEIQELIATLLQWRAVHLKKSIEVLLTGGEGTEEKDVRDFADRLYSNPLIKNINQEAKGWAENFFRSITWVISSAIGRGRSIFGGSKRSGPSYINAETFTTTLLETSGIPVLVQKLSELKLEEFIQTNLQTAIAEAQGAIYAPSVTVPTDTTTALEEDASSAEALQAQLQTEFDLLTQQFNTILEDFRTNKSTLEGSIKWIAYRLDRYIERCKEVGSDDPQAQAFIGRLQALRREIFEDDPTSGAIAIRPILQSLIRPSLVEIVEAVNDKDSPTYRRLLRIIEQKINGLLPEKLAHELVQDIRTVLEKFAVITQDTSLLTELETVQQSLTEIASHDKSTTESRIALIHQMLSVRDGYISNAESYLSDVDFLTELNALKNLPLSSFKHELLGEIDALLEGFRDITRGTQLHIKLDNLRHLLDDIISSFERGEIQLLYTLDQMLGARDAYIDNASQYIATASIPVKRQDSFLRQINGLKRQKDSFSSVDNRMAIIAWLTATSEELDWEIKHNTEIYRQVSGIVKDKNIDAYTSVVNAIARLPQPIKASLSVLARRAQEKSTTVENEVKQFQFEIETWFDRSMERATGVYKRNAKGVAIILGSLIAFAVNADTFHIVNRLSRDTLLRNAIATSATQVATRANDINAVENQVNAALQDLPLPIGWDQVNLTAQGRQNRGWPLPFLKTMLGWLVSGIAISMGASFWFDLLGKVVNVRNSGKPPEKTQAK</sequence>
<accession>A0ABV0JBH8</accession>
<keyword evidence="1" id="KW-0472">Membrane</keyword>
<keyword evidence="1" id="KW-1133">Transmembrane helix</keyword>
<feature type="transmembrane region" description="Helical" evidence="1">
    <location>
        <begin position="708"/>
        <end position="730"/>
    </location>
</feature>
<evidence type="ECO:0000313" key="3">
    <source>
        <dbReference type="Proteomes" id="UP001464891"/>
    </source>
</evidence>
<feature type="transmembrane region" description="Helical" evidence="1">
    <location>
        <begin position="6"/>
        <end position="24"/>
    </location>
</feature>
<proteinExistence type="predicted"/>
<evidence type="ECO:0000256" key="1">
    <source>
        <dbReference type="SAM" id="Phobius"/>
    </source>
</evidence>
<dbReference type="Proteomes" id="UP001464891">
    <property type="component" value="Unassembled WGS sequence"/>
</dbReference>
<name>A0ABV0JBH8_9CYAN</name>
<protein>
    <submittedName>
        <fullName evidence="2">Uncharacterized protein</fullName>
    </submittedName>
</protein>
<gene>
    <name evidence="2" type="ORF">NC998_18715</name>
</gene>
<dbReference type="RefSeq" id="WP_190432236.1">
    <property type="nucleotide sequence ID" value="NZ_JAMPKM010000012.1"/>
</dbReference>
<dbReference type="EMBL" id="JAMPKM010000012">
    <property type="protein sequence ID" value="MEP0819136.1"/>
    <property type="molecule type" value="Genomic_DNA"/>
</dbReference>
<organism evidence="2 3">
    <name type="scientific">Trichocoleus desertorum GB2-A4</name>
    <dbReference type="NCBI Taxonomy" id="2933944"/>
    <lineage>
        <taxon>Bacteria</taxon>
        <taxon>Bacillati</taxon>
        <taxon>Cyanobacteriota</taxon>
        <taxon>Cyanophyceae</taxon>
        <taxon>Leptolyngbyales</taxon>
        <taxon>Trichocoleusaceae</taxon>
        <taxon>Trichocoleus</taxon>
    </lineage>
</organism>